<gene>
    <name evidence="1" type="ORF">GCM10010995_24490</name>
</gene>
<dbReference type="RefSeq" id="WP_191092879.1">
    <property type="nucleotide sequence ID" value="NZ_QLIQ01000039.1"/>
</dbReference>
<keyword evidence="2" id="KW-1185">Reference proteome</keyword>
<evidence type="ECO:0000313" key="1">
    <source>
        <dbReference type="EMBL" id="GGG06109.1"/>
    </source>
</evidence>
<name>A0A8J2Z6G1_9GAMM</name>
<dbReference type="AlphaFoldDB" id="A0A8J2Z6G1"/>
<reference evidence="1" key="2">
    <citation type="submission" date="2020-09" db="EMBL/GenBank/DDBJ databases">
        <authorList>
            <person name="Sun Q."/>
            <person name="Zhou Y."/>
        </authorList>
    </citation>
    <scope>NUCLEOTIDE SEQUENCE</scope>
    <source>
        <strain evidence="1">CGMCC 1.15758</strain>
    </source>
</reference>
<comment type="caution">
    <text evidence="1">The sequence shown here is derived from an EMBL/GenBank/DDBJ whole genome shotgun (WGS) entry which is preliminary data.</text>
</comment>
<sequence length="61" mass="6878">MKTASWGRSGKSFRAKQADLISKGQFREAQQMDINDIRGKFGSKYDGAISQMQDYTNTLDV</sequence>
<protein>
    <submittedName>
        <fullName evidence="1">Uncharacterized protein</fullName>
    </submittedName>
</protein>
<evidence type="ECO:0000313" key="2">
    <source>
        <dbReference type="Proteomes" id="UP000636949"/>
    </source>
</evidence>
<accession>A0A8J2Z6G1</accession>
<reference evidence="1" key="1">
    <citation type="journal article" date="2014" name="Int. J. Syst. Evol. Microbiol.">
        <title>Complete genome sequence of Corynebacterium casei LMG S-19264T (=DSM 44701T), isolated from a smear-ripened cheese.</title>
        <authorList>
            <consortium name="US DOE Joint Genome Institute (JGI-PGF)"/>
            <person name="Walter F."/>
            <person name="Albersmeier A."/>
            <person name="Kalinowski J."/>
            <person name="Ruckert C."/>
        </authorList>
    </citation>
    <scope>NUCLEOTIDE SEQUENCE</scope>
    <source>
        <strain evidence="1">CGMCC 1.15758</strain>
    </source>
</reference>
<dbReference type="EMBL" id="BMJS01000040">
    <property type="protein sequence ID" value="GGG06109.1"/>
    <property type="molecule type" value="Genomic_DNA"/>
</dbReference>
<organism evidence="1 2">
    <name type="scientific">Cysteiniphilum litorale</name>
    <dbReference type="NCBI Taxonomy" id="2056700"/>
    <lineage>
        <taxon>Bacteria</taxon>
        <taxon>Pseudomonadati</taxon>
        <taxon>Pseudomonadota</taxon>
        <taxon>Gammaproteobacteria</taxon>
        <taxon>Thiotrichales</taxon>
        <taxon>Fastidiosibacteraceae</taxon>
        <taxon>Cysteiniphilum</taxon>
    </lineage>
</organism>
<proteinExistence type="predicted"/>
<dbReference type="Proteomes" id="UP000636949">
    <property type="component" value="Unassembled WGS sequence"/>
</dbReference>